<evidence type="ECO:0000313" key="6">
    <source>
        <dbReference type="Proteomes" id="UP000621436"/>
    </source>
</evidence>
<dbReference type="GO" id="GO:0008233">
    <property type="term" value="F:peptidase activity"/>
    <property type="evidence" value="ECO:0007669"/>
    <property type="project" value="UniProtKB-KW"/>
</dbReference>
<comment type="similarity">
    <text evidence="3">Belongs to the peptidase U32 family.</text>
</comment>
<organism evidence="5 6">
    <name type="scientific">Halonatronomonas betaini</name>
    <dbReference type="NCBI Taxonomy" id="2778430"/>
    <lineage>
        <taxon>Bacteria</taxon>
        <taxon>Bacillati</taxon>
        <taxon>Bacillota</taxon>
        <taxon>Clostridia</taxon>
        <taxon>Halanaerobiales</taxon>
        <taxon>Halarsenatibacteraceae</taxon>
        <taxon>Halonatronomonas</taxon>
    </lineage>
</organism>
<proteinExistence type="inferred from homology"/>
<comment type="caution">
    <text evidence="5">The sequence shown here is derived from an EMBL/GenBank/DDBJ whole genome shotgun (WGS) entry which is preliminary data.</text>
</comment>
<evidence type="ECO:0000256" key="1">
    <source>
        <dbReference type="ARBA" id="ARBA00022670"/>
    </source>
</evidence>
<evidence type="ECO:0000259" key="4">
    <source>
        <dbReference type="Pfam" id="PF16325"/>
    </source>
</evidence>
<dbReference type="Pfam" id="PF16325">
    <property type="entry name" value="Peptidase_U32_C"/>
    <property type="match status" value="1"/>
</dbReference>
<dbReference type="Proteomes" id="UP000621436">
    <property type="component" value="Unassembled WGS sequence"/>
</dbReference>
<dbReference type="Pfam" id="PF01136">
    <property type="entry name" value="Peptidase_U32"/>
    <property type="match status" value="1"/>
</dbReference>
<dbReference type="PANTHER" id="PTHR30217:SF6">
    <property type="entry name" value="TRNA HYDROXYLATION PROTEIN P"/>
    <property type="match status" value="1"/>
</dbReference>
<protein>
    <submittedName>
        <fullName evidence="5">U32 family peptidase</fullName>
    </submittedName>
</protein>
<dbReference type="PANTHER" id="PTHR30217">
    <property type="entry name" value="PEPTIDASE U32 FAMILY"/>
    <property type="match status" value="1"/>
</dbReference>
<dbReference type="AlphaFoldDB" id="A0A931FAG8"/>
<evidence type="ECO:0000256" key="2">
    <source>
        <dbReference type="ARBA" id="ARBA00022801"/>
    </source>
</evidence>
<evidence type="ECO:0000313" key="5">
    <source>
        <dbReference type="EMBL" id="MBF8437594.1"/>
    </source>
</evidence>
<dbReference type="InterPro" id="IPR001539">
    <property type="entry name" value="Peptidase_U32"/>
</dbReference>
<dbReference type="Gene3D" id="2.40.30.10">
    <property type="entry name" value="Translation factors"/>
    <property type="match status" value="1"/>
</dbReference>
<dbReference type="RefSeq" id="WP_270454588.1">
    <property type="nucleotide sequence ID" value="NZ_JADPIE010000006.1"/>
</dbReference>
<keyword evidence="1" id="KW-0645">Protease</keyword>
<dbReference type="InterPro" id="IPR051454">
    <property type="entry name" value="RNA/ubiquinone_mod_enzymes"/>
</dbReference>
<sequence length="410" mass="46326">MKIPELLAPAGNLEKLKIAIDYGADAVYCAGKSFGLRAKADNFTKEELELAIDYAHQRGKKVYLTLNIIAHNSDLDKLRDYLDYIDSIDIDALIVSDPGVLYLIREAGLDIDIHLSTQANTVNWASAKFWEDYGLERLILARELSIAEINEINEKTDIELETFVHGAMCISYSGRCLLSNYMTGRDANRGNCAQPCRWEYNLVENNRPGQFWEIDDDGDRGSYIMNSKDLNLFNYLPAIINAGVDSLKIEGRMKSLNYVATVTSVYRKALDNILVEGEKYQADPELANHLNKISHRPYTTGFYDGQPGKDGQNYSSSSYIRKYRYLGIVKGYLPELGQAIVQVKNKINIGDNIEFFGPGADCFEQKVTNIYSNDGEELDVANHPESIVKIPVSKEISENYIIRRHENEEN</sequence>
<name>A0A931FAG8_9FIRM</name>
<accession>A0A931FAG8</accession>
<dbReference type="GO" id="GO:0006508">
    <property type="term" value="P:proteolysis"/>
    <property type="evidence" value="ECO:0007669"/>
    <property type="project" value="UniProtKB-KW"/>
</dbReference>
<evidence type="ECO:0000256" key="3">
    <source>
        <dbReference type="ARBA" id="ARBA00038374"/>
    </source>
</evidence>
<reference evidence="5" key="1">
    <citation type="submission" date="2020-11" db="EMBL/GenBank/DDBJ databases">
        <title>Halonatronomonas betainensis gen. nov., sp. nov. a novel haloalkaliphilic representative of the family Halanaerobiacae capable of betaine degradation.</title>
        <authorList>
            <person name="Boltyanskaya Y."/>
            <person name="Kevbrin V."/>
            <person name="Detkova E."/>
            <person name="Grouzdev D.S."/>
            <person name="Koziaeva V."/>
            <person name="Zhilina T."/>
        </authorList>
    </citation>
    <scope>NUCLEOTIDE SEQUENCE</scope>
    <source>
        <strain evidence="5">Z-7014</strain>
    </source>
</reference>
<keyword evidence="2" id="KW-0378">Hydrolase</keyword>
<gene>
    <name evidence="5" type="ORF">I0Q91_10905</name>
</gene>
<keyword evidence="6" id="KW-1185">Reference proteome</keyword>
<dbReference type="PROSITE" id="PS01276">
    <property type="entry name" value="PEPTIDASE_U32"/>
    <property type="match status" value="1"/>
</dbReference>
<dbReference type="EMBL" id="JADPIE010000006">
    <property type="protein sequence ID" value="MBF8437594.1"/>
    <property type="molecule type" value="Genomic_DNA"/>
</dbReference>
<feature type="domain" description="Peptidase family U32 C-terminal" evidence="4">
    <location>
        <begin position="321"/>
        <end position="403"/>
    </location>
</feature>
<dbReference type="InterPro" id="IPR032525">
    <property type="entry name" value="Peptidase_U32_C"/>
</dbReference>